<feature type="region of interest" description="Disordered" evidence="1">
    <location>
        <begin position="363"/>
        <end position="397"/>
    </location>
</feature>
<evidence type="ECO:0000313" key="3">
    <source>
        <dbReference type="EMBL" id="GJS87185.1"/>
    </source>
</evidence>
<dbReference type="EMBL" id="BQNB010011177">
    <property type="protein sequence ID" value="GJS87185.1"/>
    <property type="molecule type" value="Genomic_DNA"/>
</dbReference>
<keyword evidence="4" id="KW-1185">Reference proteome</keyword>
<dbReference type="Pfam" id="PF10551">
    <property type="entry name" value="MULE"/>
    <property type="match status" value="1"/>
</dbReference>
<reference evidence="3" key="2">
    <citation type="submission" date="2022-01" db="EMBL/GenBank/DDBJ databases">
        <authorList>
            <person name="Yamashiro T."/>
            <person name="Shiraishi A."/>
            <person name="Satake H."/>
            <person name="Nakayama K."/>
        </authorList>
    </citation>
    <scope>NUCLEOTIDE SEQUENCE</scope>
</reference>
<dbReference type="PANTHER" id="PTHR31973">
    <property type="entry name" value="POLYPROTEIN, PUTATIVE-RELATED"/>
    <property type="match status" value="1"/>
</dbReference>
<dbReference type="Proteomes" id="UP001151760">
    <property type="component" value="Unassembled WGS sequence"/>
</dbReference>
<sequence>MVVRLPLLLRYDIKYVDKYKVTDLYVDHSVTKEPLNVDESLLLNVLDNDVFIENQMLSGNNMILGISKQKVEGNHTRQYAQLRDYCLELKSSNPNITIKIEVERLEDINIIERKFKRVYVCLSPLKDGFKARKRDFLGLDGYFLSGTYPGWILTAVGVDPNNGIYPLAYAIVESENKDSWEWFLDCIGDDLDLFRNSNFTFISDRRNGVIPAIAETFSSVKHRKGCDVLLNNTCDVLNKQLVDVKDKHVITCLEFTKEYLMKRIVNVQKVISKSDGPLTPNPAKLFKTIVKDAGQINEKSTIPNTIVPLKVHPQIVGIPKKKERRVLLNWLKEWLEENKFSRAGKSISCIKCKGIGHNQRRCTNDPYASDPKVTQTQQSSQAPTATQASQTTPTTST</sequence>
<name>A0ABQ4ZBH0_9ASTR</name>
<dbReference type="PANTHER" id="PTHR31973:SF190">
    <property type="entry name" value="MULE TRANSPOSASE DOMAIN-CONTAINING PROTEIN"/>
    <property type="match status" value="1"/>
</dbReference>
<comment type="caution">
    <text evidence="3">The sequence shown here is derived from an EMBL/GenBank/DDBJ whole genome shotgun (WGS) entry which is preliminary data.</text>
</comment>
<accession>A0ABQ4ZBH0</accession>
<evidence type="ECO:0000256" key="1">
    <source>
        <dbReference type="SAM" id="MobiDB-lite"/>
    </source>
</evidence>
<proteinExistence type="predicted"/>
<organism evidence="3 4">
    <name type="scientific">Tanacetum coccineum</name>
    <dbReference type="NCBI Taxonomy" id="301880"/>
    <lineage>
        <taxon>Eukaryota</taxon>
        <taxon>Viridiplantae</taxon>
        <taxon>Streptophyta</taxon>
        <taxon>Embryophyta</taxon>
        <taxon>Tracheophyta</taxon>
        <taxon>Spermatophyta</taxon>
        <taxon>Magnoliopsida</taxon>
        <taxon>eudicotyledons</taxon>
        <taxon>Gunneridae</taxon>
        <taxon>Pentapetalae</taxon>
        <taxon>asterids</taxon>
        <taxon>campanulids</taxon>
        <taxon>Asterales</taxon>
        <taxon>Asteraceae</taxon>
        <taxon>Asteroideae</taxon>
        <taxon>Anthemideae</taxon>
        <taxon>Anthemidinae</taxon>
        <taxon>Tanacetum</taxon>
    </lineage>
</organism>
<feature type="compositionally biased region" description="Low complexity" evidence="1">
    <location>
        <begin position="374"/>
        <end position="397"/>
    </location>
</feature>
<feature type="domain" description="MULE transposase" evidence="2">
    <location>
        <begin position="137"/>
        <end position="224"/>
    </location>
</feature>
<protein>
    <submittedName>
        <fullName evidence="3">Mutator type transposase</fullName>
    </submittedName>
</protein>
<gene>
    <name evidence="3" type="ORF">Tco_0769821</name>
</gene>
<evidence type="ECO:0000313" key="4">
    <source>
        <dbReference type="Proteomes" id="UP001151760"/>
    </source>
</evidence>
<reference evidence="3" key="1">
    <citation type="journal article" date="2022" name="Int. J. Mol. Sci.">
        <title>Draft Genome of Tanacetum Coccineum: Genomic Comparison of Closely Related Tanacetum-Family Plants.</title>
        <authorList>
            <person name="Yamashiro T."/>
            <person name="Shiraishi A."/>
            <person name="Nakayama K."/>
            <person name="Satake H."/>
        </authorList>
    </citation>
    <scope>NUCLEOTIDE SEQUENCE</scope>
</reference>
<evidence type="ECO:0000259" key="2">
    <source>
        <dbReference type="Pfam" id="PF10551"/>
    </source>
</evidence>
<dbReference type="InterPro" id="IPR018289">
    <property type="entry name" value="MULE_transposase_dom"/>
</dbReference>